<keyword evidence="3" id="KW-1185">Reference proteome</keyword>
<reference evidence="3" key="1">
    <citation type="submission" date="2016-10" db="EMBL/GenBank/DDBJ databases">
        <authorList>
            <person name="Varghese N."/>
            <person name="Submissions S."/>
        </authorList>
    </citation>
    <scope>NUCLEOTIDE SEQUENCE [LARGE SCALE GENOMIC DNA]</scope>
    <source>
        <strain evidence="3">DSM 12111</strain>
    </source>
</reference>
<dbReference type="AlphaFoldDB" id="A0A1H5D531"/>
<dbReference type="Proteomes" id="UP000242849">
    <property type="component" value="Unassembled WGS sequence"/>
</dbReference>
<dbReference type="STRING" id="53406.SAMN05421553_3230"/>
<dbReference type="SUPFAM" id="SSF46689">
    <property type="entry name" value="Homeodomain-like"/>
    <property type="match status" value="1"/>
</dbReference>
<dbReference type="InterPro" id="IPR052411">
    <property type="entry name" value="c-mor_Regulatory_Protein"/>
</dbReference>
<sequence length="121" mass="13389">MSTMRGTDLLSEAVDPIAKALQESLGVSAELAEAASVEVTMLFAHLWGGQVVYIPKGVSIQASKLHQQIFDDWSGRNHHEVATKHGVSVQYVYRVVKRMRALIIARDQHDLFAPPPDPEID</sequence>
<dbReference type="RefSeq" id="WP_090383944.1">
    <property type="nucleotide sequence ID" value="NZ_FNSC01000001.1"/>
</dbReference>
<dbReference type="InterPro" id="IPR014875">
    <property type="entry name" value="Mor_transcription_activator"/>
</dbReference>
<dbReference type="InterPro" id="IPR009057">
    <property type="entry name" value="Homeodomain-like_sf"/>
</dbReference>
<dbReference type="PANTHER" id="PTHR37812">
    <property type="entry name" value="MU-LIKE PROPHAGE FLUMU PROTEIN C"/>
    <property type="match status" value="1"/>
</dbReference>
<gene>
    <name evidence="2" type="ORF">SAMN05421553_3230</name>
</gene>
<dbReference type="Pfam" id="PF08765">
    <property type="entry name" value="Mor"/>
    <property type="match status" value="1"/>
</dbReference>
<dbReference type="OrthoDB" id="8906055at2"/>
<name>A0A1H5D531_PSEAG</name>
<evidence type="ECO:0000313" key="3">
    <source>
        <dbReference type="Proteomes" id="UP000242849"/>
    </source>
</evidence>
<evidence type="ECO:0000259" key="1">
    <source>
        <dbReference type="Pfam" id="PF08765"/>
    </source>
</evidence>
<dbReference type="EMBL" id="FNSC01000001">
    <property type="protein sequence ID" value="SED73993.1"/>
    <property type="molecule type" value="Genomic_DNA"/>
</dbReference>
<accession>A0A1H5D531</accession>
<proteinExistence type="predicted"/>
<feature type="domain" description="Mor transcription activator" evidence="1">
    <location>
        <begin position="5"/>
        <end position="111"/>
    </location>
</feature>
<dbReference type="PANTHER" id="PTHR37812:SF1">
    <property type="entry name" value="MU-LIKE PROPHAGE FLUMU PROTEIN C"/>
    <property type="match status" value="1"/>
</dbReference>
<evidence type="ECO:0000313" key="2">
    <source>
        <dbReference type="EMBL" id="SED73993.1"/>
    </source>
</evidence>
<organism evidence="2 3">
    <name type="scientific">Pseudomonas anguilliseptica</name>
    <dbReference type="NCBI Taxonomy" id="53406"/>
    <lineage>
        <taxon>Bacteria</taxon>
        <taxon>Pseudomonadati</taxon>
        <taxon>Pseudomonadota</taxon>
        <taxon>Gammaproteobacteria</taxon>
        <taxon>Pseudomonadales</taxon>
        <taxon>Pseudomonadaceae</taxon>
        <taxon>Pseudomonas</taxon>
    </lineage>
</organism>
<dbReference type="Gene3D" id="1.10.10.60">
    <property type="entry name" value="Homeodomain-like"/>
    <property type="match status" value="1"/>
</dbReference>
<protein>
    <submittedName>
        <fullName evidence="2">Transcriptional regulator, Middle operon regulator (Mor) family</fullName>
    </submittedName>
</protein>